<dbReference type="AlphaFoldDB" id="A0A1S2M9U9"/>
<evidence type="ECO:0000256" key="10">
    <source>
        <dbReference type="SAM" id="Phobius"/>
    </source>
</evidence>
<dbReference type="Gene3D" id="1.10.287.130">
    <property type="match status" value="1"/>
</dbReference>
<protein>
    <recommendedName>
        <fullName evidence="2">histidine kinase</fullName>
        <ecNumber evidence="2">2.7.13.3</ecNumber>
    </recommendedName>
</protein>
<dbReference type="InterPro" id="IPR003661">
    <property type="entry name" value="HisK_dim/P_dom"/>
</dbReference>
<dbReference type="SUPFAM" id="SSF55874">
    <property type="entry name" value="ATPase domain of HSP90 chaperone/DNA topoisomerase II/histidine kinase"/>
    <property type="match status" value="1"/>
</dbReference>
<keyword evidence="4" id="KW-0808">Transferase</keyword>
<dbReference type="RefSeq" id="WP_071388053.1">
    <property type="nucleotide sequence ID" value="NZ_MLQS01000001.1"/>
</dbReference>
<dbReference type="GO" id="GO:0030435">
    <property type="term" value="P:sporulation resulting in formation of a cellular spore"/>
    <property type="evidence" value="ECO:0007669"/>
    <property type="project" value="UniProtKB-KW"/>
</dbReference>
<dbReference type="Gene3D" id="3.30.565.10">
    <property type="entry name" value="Histidine kinase-like ATPase, C-terminal domain"/>
    <property type="match status" value="1"/>
</dbReference>
<evidence type="ECO:0000256" key="7">
    <source>
        <dbReference type="ARBA" id="ARBA00022840"/>
    </source>
</evidence>
<comment type="caution">
    <text evidence="13">The sequence shown here is derived from an EMBL/GenBank/DDBJ whole genome shotgun (WGS) entry which is preliminary data.</text>
</comment>
<keyword evidence="10" id="KW-0812">Transmembrane</keyword>
<keyword evidence="10" id="KW-0472">Membrane</keyword>
<keyword evidence="14" id="KW-1185">Reference proteome</keyword>
<dbReference type="InterPro" id="IPR003594">
    <property type="entry name" value="HATPase_dom"/>
</dbReference>
<dbReference type="InterPro" id="IPR036890">
    <property type="entry name" value="HATPase_C_sf"/>
</dbReference>
<dbReference type="GO" id="GO:0005524">
    <property type="term" value="F:ATP binding"/>
    <property type="evidence" value="ECO:0007669"/>
    <property type="project" value="UniProtKB-KW"/>
</dbReference>
<reference evidence="13 14" key="1">
    <citation type="submission" date="2016-10" db="EMBL/GenBank/DDBJ databases">
        <title>Draft genome sequences of four alkaliphilic bacteria belonging to the Anaerobacillus genus.</title>
        <authorList>
            <person name="Bassil N.M."/>
            <person name="Lloyd J.R."/>
        </authorList>
    </citation>
    <scope>NUCLEOTIDE SEQUENCE [LARGE SCALE GENOMIC DNA]</scope>
    <source>
        <strain evidence="13 14">DSM 22531</strain>
    </source>
</reference>
<dbReference type="SUPFAM" id="SSF47384">
    <property type="entry name" value="Homodimeric domain of signal transducing histidine kinase"/>
    <property type="match status" value="1"/>
</dbReference>
<feature type="domain" description="PAC" evidence="12">
    <location>
        <begin position="147"/>
        <end position="199"/>
    </location>
</feature>
<keyword evidence="7" id="KW-0067">ATP-binding</keyword>
<name>A0A1S2M9U9_9BACI</name>
<dbReference type="PROSITE" id="PS50113">
    <property type="entry name" value="PAC"/>
    <property type="match status" value="1"/>
</dbReference>
<dbReference type="PANTHER" id="PTHR43065">
    <property type="entry name" value="SENSOR HISTIDINE KINASE"/>
    <property type="match status" value="1"/>
</dbReference>
<dbReference type="Pfam" id="PF02518">
    <property type="entry name" value="HATPase_c"/>
    <property type="match status" value="1"/>
</dbReference>
<keyword evidence="8" id="KW-0749">Sporulation</keyword>
<dbReference type="FunFam" id="1.10.287.130:FF:000040">
    <property type="entry name" value="PAS domain-containing sensor histidine kinase"/>
    <property type="match status" value="1"/>
</dbReference>
<comment type="catalytic activity">
    <reaction evidence="1">
        <text>ATP + protein L-histidine = ADP + protein N-phospho-L-histidine.</text>
        <dbReference type="EC" id="2.7.13.3"/>
    </reaction>
</comment>
<dbReference type="EMBL" id="MLQS01000001">
    <property type="protein sequence ID" value="OIJ21439.1"/>
    <property type="molecule type" value="Genomic_DNA"/>
</dbReference>
<feature type="transmembrane region" description="Helical" evidence="10">
    <location>
        <begin position="7"/>
        <end position="28"/>
    </location>
</feature>
<evidence type="ECO:0000256" key="6">
    <source>
        <dbReference type="ARBA" id="ARBA00022777"/>
    </source>
</evidence>
<evidence type="ECO:0000313" key="14">
    <source>
        <dbReference type="Proteomes" id="UP000180057"/>
    </source>
</evidence>
<evidence type="ECO:0000259" key="12">
    <source>
        <dbReference type="PROSITE" id="PS50113"/>
    </source>
</evidence>
<dbReference type="NCBIfam" id="TIGR00229">
    <property type="entry name" value="sensory_box"/>
    <property type="match status" value="1"/>
</dbReference>
<dbReference type="InterPro" id="IPR000014">
    <property type="entry name" value="PAS"/>
</dbReference>
<feature type="domain" description="Histidine kinase" evidence="11">
    <location>
        <begin position="212"/>
        <end position="415"/>
    </location>
</feature>
<dbReference type="Gene3D" id="3.30.450.20">
    <property type="entry name" value="PAS domain"/>
    <property type="match status" value="1"/>
</dbReference>
<keyword evidence="10" id="KW-1133">Transmembrane helix</keyword>
<dbReference type="InterPro" id="IPR004358">
    <property type="entry name" value="Sig_transdc_His_kin-like_C"/>
</dbReference>
<dbReference type="Proteomes" id="UP000180057">
    <property type="component" value="Unassembled WGS sequence"/>
</dbReference>
<accession>A0A1S2M9U9</accession>
<dbReference type="PANTHER" id="PTHR43065:SF34">
    <property type="entry name" value="SPORULATION KINASE A"/>
    <property type="match status" value="1"/>
</dbReference>
<evidence type="ECO:0000256" key="2">
    <source>
        <dbReference type="ARBA" id="ARBA00012438"/>
    </source>
</evidence>
<dbReference type="SMART" id="SM00387">
    <property type="entry name" value="HATPase_c"/>
    <property type="match status" value="1"/>
</dbReference>
<organism evidence="13 14">
    <name type="scientific">Anaerobacillus alkalidiazotrophicus</name>
    <dbReference type="NCBI Taxonomy" id="472963"/>
    <lineage>
        <taxon>Bacteria</taxon>
        <taxon>Bacillati</taxon>
        <taxon>Bacillota</taxon>
        <taxon>Bacilli</taxon>
        <taxon>Bacillales</taxon>
        <taxon>Bacillaceae</taxon>
        <taxon>Anaerobacillus</taxon>
    </lineage>
</organism>
<evidence type="ECO:0000313" key="13">
    <source>
        <dbReference type="EMBL" id="OIJ21439.1"/>
    </source>
</evidence>
<dbReference type="STRING" id="472963.BKP45_01300"/>
<dbReference type="GO" id="GO:0000155">
    <property type="term" value="F:phosphorelay sensor kinase activity"/>
    <property type="evidence" value="ECO:0007669"/>
    <property type="project" value="InterPro"/>
</dbReference>
<dbReference type="PROSITE" id="PS50109">
    <property type="entry name" value="HIS_KIN"/>
    <property type="match status" value="1"/>
</dbReference>
<dbReference type="InterPro" id="IPR000700">
    <property type="entry name" value="PAS-assoc_C"/>
</dbReference>
<evidence type="ECO:0000256" key="8">
    <source>
        <dbReference type="ARBA" id="ARBA00022969"/>
    </source>
</evidence>
<dbReference type="InterPro" id="IPR036097">
    <property type="entry name" value="HisK_dim/P_sf"/>
</dbReference>
<dbReference type="InterPro" id="IPR035965">
    <property type="entry name" value="PAS-like_dom_sf"/>
</dbReference>
<dbReference type="PRINTS" id="PR00344">
    <property type="entry name" value="BCTRLSENSOR"/>
</dbReference>
<dbReference type="InterPro" id="IPR005467">
    <property type="entry name" value="His_kinase_dom"/>
</dbReference>
<evidence type="ECO:0000259" key="11">
    <source>
        <dbReference type="PROSITE" id="PS50109"/>
    </source>
</evidence>
<evidence type="ECO:0000256" key="3">
    <source>
        <dbReference type="ARBA" id="ARBA00022553"/>
    </source>
</evidence>
<sequence>MNKRNIFLIYIVFGVLWIMITDFLVQVYAPTDLFMIFQRMKGILYVVLTGSVFYLILGKIEELNSSKEQEEKLSTLINSMVDFVNFKDGEGRWLEANNFGLKLFQLEDVDYRGKKDSELASYTDFYREALINNEKLDEEAWKNKKITRCEELLPVPDGTHKYFEMIKVPLFYNDGSRKALVVIGRDITDRKQAEEQIRKSEKLSIVGELAASVGHEIRNPLTSIKGFVQLLQENDNKNGTYYDIMIKELNRIDHIVGELLLLAKPQKIHFSTYNIKEVLTDVVSLLEPQANMNNVSIKVKQLENVWIDCEKNQLKQLFINLVKNALEASDEKGEVLVTLVKDQDHVIINVEDKGIGISEQFLERLGEPFYSSKEKGTGLGLTVSHKIVHQHDGEIYFTSEEGVGTKVEVVLPIKNAKSLSNS</sequence>
<dbReference type="Pfam" id="PF00512">
    <property type="entry name" value="HisKA"/>
    <property type="match status" value="1"/>
</dbReference>
<keyword evidence="9" id="KW-0902">Two-component regulatory system</keyword>
<evidence type="ECO:0000256" key="9">
    <source>
        <dbReference type="ARBA" id="ARBA00023012"/>
    </source>
</evidence>
<dbReference type="Pfam" id="PF08448">
    <property type="entry name" value="PAS_4"/>
    <property type="match status" value="1"/>
</dbReference>
<gene>
    <name evidence="13" type="ORF">BKP45_01300</name>
</gene>
<evidence type="ECO:0000256" key="5">
    <source>
        <dbReference type="ARBA" id="ARBA00022741"/>
    </source>
</evidence>
<keyword evidence="5" id="KW-0547">Nucleotide-binding</keyword>
<dbReference type="CDD" id="cd00082">
    <property type="entry name" value="HisKA"/>
    <property type="match status" value="1"/>
</dbReference>
<proteinExistence type="predicted"/>
<evidence type="ECO:0000256" key="4">
    <source>
        <dbReference type="ARBA" id="ARBA00022679"/>
    </source>
</evidence>
<evidence type="ECO:0000256" key="1">
    <source>
        <dbReference type="ARBA" id="ARBA00000085"/>
    </source>
</evidence>
<dbReference type="SMART" id="SM00388">
    <property type="entry name" value="HisKA"/>
    <property type="match status" value="1"/>
</dbReference>
<keyword evidence="6" id="KW-0418">Kinase</keyword>
<dbReference type="SUPFAM" id="SSF55785">
    <property type="entry name" value="PYP-like sensor domain (PAS domain)"/>
    <property type="match status" value="1"/>
</dbReference>
<keyword evidence="3" id="KW-0597">Phosphoprotein</keyword>
<dbReference type="InterPro" id="IPR013656">
    <property type="entry name" value="PAS_4"/>
</dbReference>
<dbReference type="EC" id="2.7.13.3" evidence="2"/>
<dbReference type="OrthoDB" id="9815750at2"/>